<evidence type="ECO:0000313" key="3">
    <source>
        <dbReference type="Proteomes" id="UP000530571"/>
    </source>
</evidence>
<evidence type="ECO:0000259" key="1">
    <source>
        <dbReference type="Pfam" id="PF01261"/>
    </source>
</evidence>
<keyword evidence="2" id="KW-0413">Isomerase</keyword>
<accession>A0A7W6KM09</accession>
<dbReference type="SUPFAM" id="SSF51658">
    <property type="entry name" value="Xylose isomerase-like"/>
    <property type="match status" value="1"/>
</dbReference>
<keyword evidence="3" id="KW-1185">Reference proteome</keyword>
<name>A0A7W6KM09_9HYPH</name>
<dbReference type="PANTHER" id="PTHR12110">
    <property type="entry name" value="HYDROXYPYRUVATE ISOMERASE"/>
    <property type="match status" value="1"/>
</dbReference>
<dbReference type="EC" id="5.1.3.30" evidence="2"/>
<organism evidence="2 3">
    <name type="scientific">Martelella radicis</name>
    <dbReference type="NCBI Taxonomy" id="1397476"/>
    <lineage>
        <taxon>Bacteria</taxon>
        <taxon>Pseudomonadati</taxon>
        <taxon>Pseudomonadota</taxon>
        <taxon>Alphaproteobacteria</taxon>
        <taxon>Hyphomicrobiales</taxon>
        <taxon>Aurantimonadaceae</taxon>
        <taxon>Martelella</taxon>
    </lineage>
</organism>
<protein>
    <submittedName>
        <fullName evidence="2">D-psicose/D-tagatose/L-ribulose 3-epimerase</fullName>
        <ecNumber evidence="2">5.1.3.30</ecNumber>
        <ecNumber evidence="2">5.1.3.31</ecNumber>
    </submittedName>
</protein>
<dbReference type="InterPro" id="IPR036237">
    <property type="entry name" value="Xyl_isomerase-like_sf"/>
</dbReference>
<dbReference type="PANTHER" id="PTHR12110:SF41">
    <property type="entry name" value="INOSOSE DEHYDRATASE"/>
    <property type="match status" value="1"/>
</dbReference>
<dbReference type="EMBL" id="JACIDZ010000013">
    <property type="protein sequence ID" value="MBB4123662.1"/>
    <property type="molecule type" value="Genomic_DNA"/>
</dbReference>
<proteinExistence type="predicted"/>
<dbReference type="Proteomes" id="UP000530571">
    <property type="component" value="Unassembled WGS sequence"/>
</dbReference>
<dbReference type="Gene3D" id="3.20.20.150">
    <property type="entry name" value="Divalent-metal-dependent TIM barrel enzymes"/>
    <property type="match status" value="1"/>
</dbReference>
<dbReference type="GO" id="GO:0016853">
    <property type="term" value="F:isomerase activity"/>
    <property type="evidence" value="ECO:0007669"/>
    <property type="project" value="UniProtKB-KW"/>
</dbReference>
<gene>
    <name evidence="2" type="ORF">GGR30_003610</name>
</gene>
<dbReference type="EC" id="5.1.3.31" evidence="2"/>
<comment type="caution">
    <text evidence="2">The sequence shown here is derived from an EMBL/GenBank/DDBJ whole genome shotgun (WGS) entry which is preliminary data.</text>
</comment>
<dbReference type="InterPro" id="IPR013022">
    <property type="entry name" value="Xyl_isomerase-like_TIM-brl"/>
</dbReference>
<evidence type="ECO:0000313" key="2">
    <source>
        <dbReference type="EMBL" id="MBB4123662.1"/>
    </source>
</evidence>
<dbReference type="RefSeq" id="WP_183488982.1">
    <property type="nucleotide sequence ID" value="NZ_JACIDZ010000013.1"/>
</dbReference>
<reference evidence="2 3" key="1">
    <citation type="submission" date="2020-08" db="EMBL/GenBank/DDBJ databases">
        <title>Genomic Encyclopedia of Type Strains, Phase IV (KMG-IV): sequencing the most valuable type-strain genomes for metagenomic binning, comparative biology and taxonomic classification.</title>
        <authorList>
            <person name="Goeker M."/>
        </authorList>
    </citation>
    <scope>NUCLEOTIDE SEQUENCE [LARGE SCALE GENOMIC DNA]</scope>
    <source>
        <strain evidence="2 3">DSM 28101</strain>
    </source>
</reference>
<feature type="domain" description="Xylose isomerase-like TIM barrel" evidence="1">
    <location>
        <begin position="27"/>
        <end position="258"/>
    </location>
</feature>
<dbReference type="AlphaFoldDB" id="A0A7W6KM09"/>
<dbReference type="InterPro" id="IPR050312">
    <property type="entry name" value="IolE/XylAMocC-like"/>
</dbReference>
<sequence length="281" mass="30012">MKIGVNTWVWTSPFTTADFDLIPKIGRMGFDVLEVALDDPGLIDAPLLRKAAADNGLAITVCGAFGPTRDIASEDAAIRANGANYIRSSIAFTEAVGSTLFSGPVYSAVGKTRMVPEAQKKREWAWCVETLQDIAGAAMDAGVTVGIEPLNRFESDMVNLTEQALALIDDVGSSAYGIHIDTFHANIEEKSIPEAIRAAGKRLVHVHACENDRGIPGSGHQDWKGIRDALAEIEYDGALVIESFTPGAVEIAKAASIWRPLAPSQDELASAGANYLRNLFG</sequence>
<dbReference type="Pfam" id="PF01261">
    <property type="entry name" value="AP_endonuc_2"/>
    <property type="match status" value="1"/>
</dbReference>